<comment type="similarity">
    <text evidence="1">Belongs to the class-I aminoacyl-tRNA synthetase family.</text>
</comment>
<dbReference type="GO" id="GO:0005739">
    <property type="term" value="C:mitochondrion"/>
    <property type="evidence" value="ECO:0007669"/>
    <property type="project" value="TreeGrafter"/>
</dbReference>
<accession>A0A0C2C641</accession>
<proteinExistence type="inferred from homology"/>
<dbReference type="Proteomes" id="UP000054047">
    <property type="component" value="Unassembled WGS sequence"/>
</dbReference>
<dbReference type="EC" id="6.1.1.4" evidence="2"/>
<reference evidence="8 9" key="1">
    <citation type="submission" date="2013-12" db="EMBL/GenBank/DDBJ databases">
        <title>Draft genome of the parsitic nematode Ancylostoma duodenale.</title>
        <authorList>
            <person name="Mitreva M."/>
        </authorList>
    </citation>
    <scope>NUCLEOTIDE SEQUENCE [LARGE SCALE GENOMIC DNA]</scope>
    <source>
        <strain evidence="8 9">Zhejiang</strain>
    </source>
</reference>
<dbReference type="GO" id="GO:0032543">
    <property type="term" value="P:mitochondrial translation"/>
    <property type="evidence" value="ECO:0007669"/>
    <property type="project" value="TreeGrafter"/>
</dbReference>
<dbReference type="OrthoDB" id="15954at2759"/>
<evidence type="ECO:0000256" key="4">
    <source>
        <dbReference type="ARBA" id="ARBA00022741"/>
    </source>
</evidence>
<feature type="non-terminal residue" evidence="8">
    <location>
        <position position="138"/>
    </location>
</feature>
<evidence type="ECO:0000313" key="8">
    <source>
        <dbReference type="EMBL" id="KIH45122.1"/>
    </source>
</evidence>
<dbReference type="InterPro" id="IPR002302">
    <property type="entry name" value="Leu-tRNA-ligase"/>
</dbReference>
<evidence type="ECO:0000256" key="3">
    <source>
        <dbReference type="ARBA" id="ARBA00022598"/>
    </source>
</evidence>
<keyword evidence="4" id="KW-0547">Nucleotide-binding</keyword>
<dbReference type="AlphaFoldDB" id="A0A0C2C641"/>
<dbReference type="PANTHER" id="PTHR43740:SF2">
    <property type="entry name" value="LEUCINE--TRNA LIGASE, MITOCHONDRIAL"/>
    <property type="match status" value="1"/>
</dbReference>
<feature type="non-terminal residue" evidence="8">
    <location>
        <position position="1"/>
    </location>
</feature>
<protein>
    <recommendedName>
        <fullName evidence="2">leucine--tRNA ligase</fullName>
        <ecNumber evidence="2">6.1.1.4</ecNumber>
    </recommendedName>
</protein>
<keyword evidence="3" id="KW-0436">Ligase</keyword>
<dbReference type="GO" id="GO:0005524">
    <property type="term" value="F:ATP binding"/>
    <property type="evidence" value="ECO:0007669"/>
    <property type="project" value="UniProtKB-KW"/>
</dbReference>
<dbReference type="PANTHER" id="PTHR43740">
    <property type="entry name" value="LEUCYL-TRNA SYNTHETASE"/>
    <property type="match status" value="1"/>
</dbReference>
<dbReference type="Gene3D" id="1.10.730.10">
    <property type="entry name" value="Isoleucyl-tRNA Synthetase, Domain 1"/>
    <property type="match status" value="1"/>
</dbReference>
<dbReference type="GO" id="GO:0004823">
    <property type="term" value="F:leucine-tRNA ligase activity"/>
    <property type="evidence" value="ECO:0007669"/>
    <property type="project" value="UniProtKB-EC"/>
</dbReference>
<keyword evidence="9" id="KW-1185">Reference proteome</keyword>
<evidence type="ECO:0000256" key="5">
    <source>
        <dbReference type="ARBA" id="ARBA00022840"/>
    </source>
</evidence>
<organism evidence="8 9">
    <name type="scientific">Ancylostoma duodenale</name>
    <dbReference type="NCBI Taxonomy" id="51022"/>
    <lineage>
        <taxon>Eukaryota</taxon>
        <taxon>Metazoa</taxon>
        <taxon>Ecdysozoa</taxon>
        <taxon>Nematoda</taxon>
        <taxon>Chromadorea</taxon>
        <taxon>Rhabditida</taxon>
        <taxon>Rhabditina</taxon>
        <taxon>Rhabditomorpha</taxon>
        <taxon>Strongyloidea</taxon>
        <taxon>Ancylostomatidae</taxon>
        <taxon>Ancylostomatinae</taxon>
        <taxon>Ancylostoma</taxon>
    </lineage>
</organism>
<evidence type="ECO:0000256" key="7">
    <source>
        <dbReference type="ARBA" id="ARBA00023146"/>
    </source>
</evidence>
<dbReference type="GO" id="GO:0006429">
    <property type="term" value="P:leucyl-tRNA aminoacylation"/>
    <property type="evidence" value="ECO:0007669"/>
    <property type="project" value="InterPro"/>
</dbReference>
<name>A0A0C2C641_9BILA</name>
<evidence type="ECO:0000256" key="2">
    <source>
        <dbReference type="ARBA" id="ARBA00013164"/>
    </source>
</evidence>
<dbReference type="EMBL" id="KN773876">
    <property type="protein sequence ID" value="KIH45122.1"/>
    <property type="molecule type" value="Genomic_DNA"/>
</dbReference>
<keyword evidence="5" id="KW-0067">ATP-binding</keyword>
<gene>
    <name evidence="8" type="ORF">ANCDUO_24842</name>
</gene>
<keyword evidence="6" id="KW-0648">Protein biosynthesis</keyword>
<evidence type="ECO:0000256" key="6">
    <source>
        <dbReference type="ARBA" id="ARBA00022917"/>
    </source>
</evidence>
<keyword evidence="7" id="KW-0030">Aminoacyl-tRNA synthetase</keyword>
<evidence type="ECO:0000256" key="1">
    <source>
        <dbReference type="ARBA" id="ARBA00005594"/>
    </source>
</evidence>
<evidence type="ECO:0000313" key="9">
    <source>
        <dbReference type="Proteomes" id="UP000054047"/>
    </source>
</evidence>
<sequence>VDPLDVLERNGVDMTRLQLLDSAAPRQAINWEESDQKGLRKWLDRVAWIISAYVDERKKAIESGAETPINSKLEETLRENYNFFVRNTSMCLEVLNLHNTALARLQGFTNALRKIDPSVFGSSPEAERCIYALITMMQ</sequence>